<evidence type="ECO:0000313" key="4">
    <source>
        <dbReference type="EMBL" id="MCV3753912.1"/>
    </source>
</evidence>
<dbReference type="Gene3D" id="1.10.1200.10">
    <property type="entry name" value="ACP-like"/>
    <property type="match status" value="1"/>
</dbReference>
<sequence>MDVRQTISKIAQQKKINLNQLVNEEANLKTLGIDSLAAMDLIVDIEDALNVRLSDEELVSIQTLGDLIKTFEKHV</sequence>
<dbReference type="PROSITE" id="PS00012">
    <property type="entry name" value="PHOSPHOPANTETHEINE"/>
    <property type="match status" value="1"/>
</dbReference>
<evidence type="ECO:0000259" key="3">
    <source>
        <dbReference type="PROSITE" id="PS50075"/>
    </source>
</evidence>
<name>A0ABT3BP71_9BACT</name>
<dbReference type="PROSITE" id="PS50075">
    <property type="entry name" value="CARRIER"/>
    <property type="match status" value="1"/>
</dbReference>
<protein>
    <submittedName>
        <fullName evidence="4">Acyl carrier protein</fullName>
    </submittedName>
</protein>
<dbReference type="EMBL" id="JAOXHJ010000001">
    <property type="protein sequence ID" value="MCV3753912.1"/>
    <property type="molecule type" value="Genomic_DNA"/>
</dbReference>
<evidence type="ECO:0000256" key="2">
    <source>
        <dbReference type="ARBA" id="ARBA00022553"/>
    </source>
</evidence>
<evidence type="ECO:0000313" key="5">
    <source>
        <dbReference type="Proteomes" id="UP001207252"/>
    </source>
</evidence>
<dbReference type="SUPFAM" id="SSF47336">
    <property type="entry name" value="ACP-like"/>
    <property type="match status" value="1"/>
</dbReference>
<dbReference type="RefSeq" id="WP_263817713.1">
    <property type="nucleotide sequence ID" value="NZ_JAOXHJ010000001.1"/>
</dbReference>
<keyword evidence="1" id="KW-0596">Phosphopantetheine</keyword>
<keyword evidence="2" id="KW-0597">Phosphoprotein</keyword>
<dbReference type="Pfam" id="PF00550">
    <property type="entry name" value="PP-binding"/>
    <property type="match status" value="1"/>
</dbReference>
<dbReference type="InterPro" id="IPR006162">
    <property type="entry name" value="Ppantetheine_attach_site"/>
</dbReference>
<proteinExistence type="predicted"/>
<dbReference type="InterPro" id="IPR036736">
    <property type="entry name" value="ACP-like_sf"/>
</dbReference>
<accession>A0ABT3BP71</accession>
<gene>
    <name evidence="4" type="ORF">OF365_00755</name>
</gene>
<feature type="domain" description="Carrier" evidence="3">
    <location>
        <begin position="1"/>
        <end position="75"/>
    </location>
</feature>
<dbReference type="InterPro" id="IPR009081">
    <property type="entry name" value="PP-bd_ACP"/>
</dbReference>
<comment type="caution">
    <text evidence="4">The sequence shown here is derived from an EMBL/GenBank/DDBJ whole genome shotgun (WGS) entry which is preliminary data.</text>
</comment>
<reference evidence="4 5" key="1">
    <citation type="journal article" date="2020" name="Int. J. Syst. Evol. Microbiol.">
        <title>Ureaplasma miroungigenitalium sp. nov. isolated from northern elephant seals (Mirounga angustirostris) and Ureaplasma zalophigenitalium sp. nov. isolated from California sea lions (Zalophus californianus).</title>
        <authorList>
            <person name="Volokhov D.V."/>
            <person name="Gulland F.M."/>
            <person name="Gao Y."/>
            <person name="Chizhikov V.E."/>
        </authorList>
    </citation>
    <scope>NUCLEOTIDE SEQUENCE [LARGE SCALE GENOMIC DNA]</scope>
    <source>
        <strain evidence="4 5">CSL7644-GEN</strain>
    </source>
</reference>
<keyword evidence="5" id="KW-1185">Reference proteome</keyword>
<evidence type="ECO:0000256" key="1">
    <source>
        <dbReference type="ARBA" id="ARBA00022450"/>
    </source>
</evidence>
<organism evidence="4 5">
    <name type="scientific">Ureaplasma zalophigenitalium</name>
    <dbReference type="NCBI Taxonomy" id="907723"/>
    <lineage>
        <taxon>Bacteria</taxon>
        <taxon>Bacillati</taxon>
        <taxon>Mycoplasmatota</taxon>
        <taxon>Mycoplasmoidales</taxon>
        <taxon>Mycoplasmoidaceae</taxon>
        <taxon>Ureaplasma</taxon>
    </lineage>
</organism>
<dbReference type="Proteomes" id="UP001207252">
    <property type="component" value="Unassembled WGS sequence"/>
</dbReference>